<feature type="domain" description="AB hydrolase-1" evidence="1">
    <location>
        <begin position="38"/>
        <end position="267"/>
    </location>
</feature>
<dbReference type="EMBL" id="CP042807">
    <property type="protein sequence ID" value="QEE23359.1"/>
    <property type="molecule type" value="Genomic_DNA"/>
</dbReference>
<gene>
    <name evidence="2" type="ORF">CS053_01755</name>
</gene>
<reference evidence="2 3" key="1">
    <citation type="submission" date="2019-08" db="EMBL/GenBank/DDBJ databases">
        <title>Complete genome sequence of Rhodanobacter glycinis strain T01E-68 isolated from tomato root.</title>
        <authorList>
            <person name="Weon H.-Y."/>
            <person name="Lee S.A."/>
        </authorList>
    </citation>
    <scope>NUCLEOTIDE SEQUENCE [LARGE SCALE GENOMIC DNA]</scope>
    <source>
        <strain evidence="2 3">T01E-68</strain>
    </source>
</reference>
<dbReference type="PRINTS" id="PR00111">
    <property type="entry name" value="ABHYDROLASE"/>
</dbReference>
<sequence length="282" mass="30521">MTQSSPIPVGHFVDIAPVAGAPQRVHYHEAGPTDARETVIFLHGAGAGASGYSNFKGNYPVFAEAGHRVIVLDLLGFGLSSKPDVEMYDTDFFVAGVKGLVDALGLKQVTLLGNSLGGAVALGYALAHPADVARLILMAPGGVEEIDTYLAMPGIANMFAVYKAGKTGAEAMREIMLQQLFDPSLLSDEIINERAPIALTQTKAARSVMKVPNMTERLHELRCPVFGFWGVNDRFNPVGGAMKIVENAPHARFELVNRCGHWVQVEHRELFNRLCLDFLKHG</sequence>
<dbReference type="GO" id="GO:0047372">
    <property type="term" value="F:monoacylglycerol lipase activity"/>
    <property type="evidence" value="ECO:0007669"/>
    <property type="project" value="TreeGrafter"/>
</dbReference>
<accession>A0A5B9DVU3</accession>
<evidence type="ECO:0000313" key="2">
    <source>
        <dbReference type="EMBL" id="QEE23359.1"/>
    </source>
</evidence>
<dbReference type="InterPro" id="IPR000073">
    <property type="entry name" value="AB_hydrolase_1"/>
</dbReference>
<organism evidence="2 3">
    <name type="scientific">Rhodanobacter glycinis</name>
    <dbReference type="NCBI Taxonomy" id="582702"/>
    <lineage>
        <taxon>Bacteria</taxon>
        <taxon>Pseudomonadati</taxon>
        <taxon>Pseudomonadota</taxon>
        <taxon>Gammaproteobacteria</taxon>
        <taxon>Lysobacterales</taxon>
        <taxon>Rhodanobacteraceae</taxon>
        <taxon>Rhodanobacter</taxon>
    </lineage>
</organism>
<dbReference type="GO" id="GO:0016020">
    <property type="term" value="C:membrane"/>
    <property type="evidence" value="ECO:0007669"/>
    <property type="project" value="TreeGrafter"/>
</dbReference>
<name>A0A5B9DVU3_9GAMM</name>
<dbReference type="Gene3D" id="3.40.50.1820">
    <property type="entry name" value="alpha/beta hydrolase"/>
    <property type="match status" value="1"/>
</dbReference>
<protein>
    <submittedName>
        <fullName evidence="2">Alpha/beta fold hydrolase</fullName>
    </submittedName>
</protein>
<evidence type="ECO:0000313" key="3">
    <source>
        <dbReference type="Proteomes" id="UP000321807"/>
    </source>
</evidence>
<dbReference type="InterPro" id="IPR029058">
    <property type="entry name" value="AB_hydrolase_fold"/>
</dbReference>
<dbReference type="GO" id="GO:0046464">
    <property type="term" value="P:acylglycerol catabolic process"/>
    <property type="evidence" value="ECO:0007669"/>
    <property type="project" value="TreeGrafter"/>
</dbReference>
<dbReference type="PANTHER" id="PTHR43798:SF33">
    <property type="entry name" value="HYDROLASE, PUTATIVE (AFU_ORTHOLOGUE AFUA_2G14860)-RELATED"/>
    <property type="match status" value="1"/>
</dbReference>
<evidence type="ECO:0000259" key="1">
    <source>
        <dbReference type="Pfam" id="PF00561"/>
    </source>
</evidence>
<dbReference type="Proteomes" id="UP000321807">
    <property type="component" value="Chromosome"/>
</dbReference>
<dbReference type="RefSeq" id="WP_147626116.1">
    <property type="nucleotide sequence ID" value="NZ_CP042807.1"/>
</dbReference>
<proteinExistence type="predicted"/>
<dbReference type="InterPro" id="IPR050266">
    <property type="entry name" value="AB_hydrolase_sf"/>
</dbReference>
<dbReference type="PANTHER" id="PTHR43798">
    <property type="entry name" value="MONOACYLGLYCEROL LIPASE"/>
    <property type="match status" value="1"/>
</dbReference>
<keyword evidence="2" id="KW-0378">Hydrolase</keyword>
<dbReference type="KEGG" id="rgl:CS053_01755"/>
<dbReference type="Pfam" id="PF00561">
    <property type="entry name" value="Abhydrolase_1"/>
    <property type="match status" value="1"/>
</dbReference>
<dbReference type="AlphaFoldDB" id="A0A5B9DVU3"/>
<dbReference type="SUPFAM" id="SSF53474">
    <property type="entry name" value="alpha/beta-Hydrolases"/>
    <property type="match status" value="1"/>
</dbReference>